<organism evidence="2 3">
    <name type="scientific">Sphingomonas ursincola</name>
    <dbReference type="NCBI Taxonomy" id="56361"/>
    <lineage>
        <taxon>Bacteria</taxon>
        <taxon>Pseudomonadati</taxon>
        <taxon>Pseudomonadota</taxon>
        <taxon>Alphaproteobacteria</taxon>
        <taxon>Sphingomonadales</taxon>
        <taxon>Sphingomonadaceae</taxon>
        <taxon>Sphingomonas</taxon>
    </lineage>
</organism>
<sequence>MRNMPIMLSLAALACATPLIASDSRDAEIRARTADAIANLDERGQKLAKIYLKDRVAGDPVDCIPRTRLRRSTAASDDVLLYDDGSVVYVNTPYLGCPRARDNTMISQTPVGRLCSGDIVLVQDLRINVPLGSCALSEFVPYRKVKKGG</sequence>
<feature type="chain" id="PRO_5031389175" evidence="1">
    <location>
        <begin position="22"/>
        <end position="149"/>
    </location>
</feature>
<comment type="caution">
    <text evidence="2">The sequence shown here is derived from an EMBL/GenBank/DDBJ whole genome shotgun (WGS) entry which is preliminary data.</text>
</comment>
<feature type="signal peptide" evidence="1">
    <location>
        <begin position="1"/>
        <end position="21"/>
    </location>
</feature>
<name>A0A7V8U9C4_9SPHN</name>
<proteinExistence type="predicted"/>
<evidence type="ECO:0000256" key="1">
    <source>
        <dbReference type="SAM" id="SignalP"/>
    </source>
</evidence>
<dbReference type="RefSeq" id="WP_181267581.1">
    <property type="nucleotide sequence ID" value="NZ_BAAAGB010000001.1"/>
</dbReference>
<dbReference type="AlphaFoldDB" id="A0A7V8U9C4"/>
<evidence type="ECO:0000313" key="3">
    <source>
        <dbReference type="Proteomes" id="UP000589292"/>
    </source>
</evidence>
<reference evidence="2 3" key="1">
    <citation type="journal article" date="1994" name="Int. J. Syst. Bacteriol.">
        <title>Phylogenetic positions of novel aerobic, bacteriochlorophyll a-containing bacteria and description of Roseococcus thiosulfatophilus gen. nov., sp. nov., Erythromicrobium ramosum gen. nov., sp. nov., and Erythrobacter litoralis sp. nov.</title>
        <authorList>
            <person name="Yurkov V."/>
            <person name="Stackebrandt E."/>
            <person name="Holmes A."/>
            <person name="Fuerst J.A."/>
            <person name="Hugenholtz P."/>
            <person name="Golecki J."/>
            <person name="Gad'on N."/>
            <person name="Gorlenko V.M."/>
            <person name="Kompantseva E.I."/>
            <person name="Drews G."/>
        </authorList>
    </citation>
    <scope>NUCLEOTIDE SEQUENCE [LARGE SCALE GENOMIC DNA]</scope>
    <source>
        <strain evidence="2 3">KR-99</strain>
    </source>
</reference>
<protein>
    <submittedName>
        <fullName evidence="2">Uncharacterized protein</fullName>
    </submittedName>
</protein>
<evidence type="ECO:0000313" key="2">
    <source>
        <dbReference type="EMBL" id="MBA1374964.1"/>
    </source>
</evidence>
<keyword evidence="1" id="KW-0732">Signal</keyword>
<gene>
    <name evidence="2" type="ORF">FG486_11500</name>
</gene>
<accession>A0A7V8U9C4</accession>
<dbReference type="EMBL" id="VDES01000002">
    <property type="protein sequence ID" value="MBA1374964.1"/>
    <property type="molecule type" value="Genomic_DNA"/>
</dbReference>
<dbReference type="PROSITE" id="PS51257">
    <property type="entry name" value="PROKAR_LIPOPROTEIN"/>
    <property type="match status" value="1"/>
</dbReference>
<keyword evidence="3" id="KW-1185">Reference proteome</keyword>
<dbReference type="Proteomes" id="UP000589292">
    <property type="component" value="Unassembled WGS sequence"/>
</dbReference>